<dbReference type="AlphaFoldDB" id="A0A6I6LC97"/>
<keyword evidence="2 5" id="KW-0812">Transmembrane</keyword>
<keyword evidence="8" id="KW-1185">Reference proteome</keyword>
<proteinExistence type="predicted"/>
<feature type="domain" description="Yip1" evidence="6">
    <location>
        <begin position="157"/>
        <end position="333"/>
    </location>
</feature>
<feature type="transmembrane region" description="Helical" evidence="5">
    <location>
        <begin position="317"/>
        <end position="343"/>
    </location>
</feature>
<evidence type="ECO:0000313" key="7">
    <source>
        <dbReference type="EMBL" id="QGY80092.1"/>
    </source>
</evidence>
<evidence type="ECO:0000256" key="1">
    <source>
        <dbReference type="ARBA" id="ARBA00004141"/>
    </source>
</evidence>
<dbReference type="InterPro" id="IPR006977">
    <property type="entry name" value="Yip1_dom"/>
</dbReference>
<keyword evidence="4 5" id="KW-0472">Membrane</keyword>
<evidence type="ECO:0000256" key="4">
    <source>
        <dbReference type="ARBA" id="ARBA00023136"/>
    </source>
</evidence>
<dbReference type="Pfam" id="PF04893">
    <property type="entry name" value="Yip1"/>
    <property type="match status" value="1"/>
</dbReference>
<accession>A0A6I6LC97</accession>
<reference evidence="8" key="1">
    <citation type="submission" date="2019-01" db="EMBL/GenBank/DDBJ databases">
        <title>Sphingorhabdus lacus sp.nov., isolated from an oligotrophic freshwater lake.</title>
        <authorList>
            <person name="Park M."/>
        </authorList>
    </citation>
    <scope>NUCLEOTIDE SEQUENCE [LARGE SCALE GENOMIC DNA]</scope>
    <source>
        <strain evidence="8">IMCC1753</strain>
    </source>
</reference>
<evidence type="ECO:0000256" key="3">
    <source>
        <dbReference type="ARBA" id="ARBA00022989"/>
    </source>
</evidence>
<feature type="transmembrane region" description="Helical" evidence="5">
    <location>
        <begin position="221"/>
        <end position="246"/>
    </location>
</feature>
<evidence type="ECO:0000256" key="5">
    <source>
        <dbReference type="SAM" id="Phobius"/>
    </source>
</evidence>
<sequence length="359" mass="37399">MAKIATISASIAIGAPTRGPKPSIARLTKRPTKALPTSTIAANAHVLLCLAAAINANRAIAKNKPPTSARTLARPTSPSACMPRSTGKCCNRNQCGPTPSNAIRPMIPTKILEISAIVPPVYAYVTFTYPIDYGLCRRKRPICLRGKFMSIIDRAKNIILKPAEEWNVIADEPATASGLFTGYAMILAAIPLVAAVLFTGVFGITAAGLGGMGGGMMAMGFSAITTMALLGYVLSLVTLYVMSIIVNAVSPSFNGKSDIVQSTKLMTYASTPTWAAGLVSWIPILGGLISLAAIAYVVYLIYLGLQPVLGVPKEKVAGFTVVIVLIYIVLSLVVSGVIAGLLFTTFFGAGMMGGALTGA</sequence>
<dbReference type="KEGG" id="slaa:EUU25_05355"/>
<protein>
    <submittedName>
        <fullName evidence="7">DUF1282 domain-containing protein</fullName>
    </submittedName>
</protein>
<comment type="subcellular location">
    <subcellularLocation>
        <location evidence="1">Membrane</location>
        <topology evidence="1">Multi-pass membrane protein</topology>
    </subcellularLocation>
</comment>
<organism evidence="7 8">
    <name type="scientific">Sphingorhabdus lacus</name>
    <dbReference type="NCBI Taxonomy" id="392610"/>
    <lineage>
        <taxon>Bacteria</taxon>
        <taxon>Pseudomonadati</taxon>
        <taxon>Pseudomonadota</taxon>
        <taxon>Alphaproteobacteria</taxon>
        <taxon>Sphingomonadales</taxon>
        <taxon>Sphingomonadaceae</taxon>
        <taxon>Sphingorhabdus</taxon>
    </lineage>
</organism>
<name>A0A6I6LC97_9SPHN</name>
<evidence type="ECO:0000313" key="8">
    <source>
        <dbReference type="Proteomes" id="UP000428803"/>
    </source>
</evidence>
<evidence type="ECO:0000256" key="2">
    <source>
        <dbReference type="ARBA" id="ARBA00022692"/>
    </source>
</evidence>
<keyword evidence="3 5" id="KW-1133">Transmembrane helix</keyword>
<gene>
    <name evidence="7" type="ORF">EUU25_05355</name>
</gene>
<feature type="transmembrane region" description="Helical" evidence="5">
    <location>
        <begin position="281"/>
        <end position="305"/>
    </location>
</feature>
<dbReference type="EMBL" id="CP035733">
    <property type="protein sequence ID" value="QGY80092.1"/>
    <property type="molecule type" value="Genomic_DNA"/>
</dbReference>
<feature type="transmembrane region" description="Helical" evidence="5">
    <location>
        <begin position="183"/>
        <end position="209"/>
    </location>
</feature>
<dbReference type="Proteomes" id="UP000428803">
    <property type="component" value="Chromosome"/>
</dbReference>
<dbReference type="GO" id="GO:0016020">
    <property type="term" value="C:membrane"/>
    <property type="evidence" value="ECO:0007669"/>
    <property type="project" value="UniProtKB-SubCell"/>
</dbReference>
<evidence type="ECO:0000259" key="6">
    <source>
        <dbReference type="Pfam" id="PF04893"/>
    </source>
</evidence>